<name>A0A2P2NUC7_RHIMU</name>
<proteinExistence type="predicted"/>
<protein>
    <submittedName>
        <fullName evidence="1">Uncharacterized protein</fullName>
    </submittedName>
</protein>
<reference evidence="1" key="1">
    <citation type="submission" date="2018-02" db="EMBL/GenBank/DDBJ databases">
        <title>Rhizophora mucronata_Transcriptome.</title>
        <authorList>
            <person name="Meera S.P."/>
            <person name="Sreeshan A."/>
            <person name="Augustine A."/>
        </authorList>
    </citation>
    <scope>NUCLEOTIDE SEQUENCE</scope>
    <source>
        <tissue evidence="1">Leaf</tissue>
    </source>
</reference>
<sequence length="62" mass="7125">MVSQLPRWCINCSYHKGWAFCVLIEVDFLSSIGYQTAFSVHCFKLIVGTQCVENSQEFPCFL</sequence>
<organism evidence="1">
    <name type="scientific">Rhizophora mucronata</name>
    <name type="common">Asiatic mangrove</name>
    <dbReference type="NCBI Taxonomy" id="61149"/>
    <lineage>
        <taxon>Eukaryota</taxon>
        <taxon>Viridiplantae</taxon>
        <taxon>Streptophyta</taxon>
        <taxon>Embryophyta</taxon>
        <taxon>Tracheophyta</taxon>
        <taxon>Spermatophyta</taxon>
        <taxon>Magnoliopsida</taxon>
        <taxon>eudicotyledons</taxon>
        <taxon>Gunneridae</taxon>
        <taxon>Pentapetalae</taxon>
        <taxon>rosids</taxon>
        <taxon>fabids</taxon>
        <taxon>Malpighiales</taxon>
        <taxon>Rhizophoraceae</taxon>
        <taxon>Rhizophora</taxon>
    </lineage>
</organism>
<dbReference type="EMBL" id="GGEC01065549">
    <property type="protein sequence ID" value="MBX46033.1"/>
    <property type="molecule type" value="Transcribed_RNA"/>
</dbReference>
<accession>A0A2P2NUC7</accession>
<evidence type="ECO:0000313" key="1">
    <source>
        <dbReference type="EMBL" id="MBX46033.1"/>
    </source>
</evidence>
<dbReference type="AlphaFoldDB" id="A0A2P2NUC7"/>